<evidence type="ECO:0000313" key="1">
    <source>
        <dbReference type="EMBL" id="SHM81962.1"/>
    </source>
</evidence>
<dbReference type="EMBL" id="FRCA01000014">
    <property type="protein sequence ID" value="SHM81962.1"/>
    <property type="molecule type" value="Genomic_DNA"/>
</dbReference>
<dbReference type="Pfam" id="PF02585">
    <property type="entry name" value="PIG-L"/>
    <property type="match status" value="1"/>
</dbReference>
<organism evidence="1 2">
    <name type="scientific">Halomonas cupida</name>
    <dbReference type="NCBI Taxonomy" id="44933"/>
    <lineage>
        <taxon>Bacteria</taxon>
        <taxon>Pseudomonadati</taxon>
        <taxon>Pseudomonadota</taxon>
        <taxon>Gammaproteobacteria</taxon>
        <taxon>Oceanospirillales</taxon>
        <taxon>Halomonadaceae</taxon>
        <taxon>Halomonas</taxon>
    </lineage>
</organism>
<dbReference type="Proteomes" id="UP000184123">
    <property type="component" value="Unassembled WGS sequence"/>
</dbReference>
<evidence type="ECO:0000313" key="2">
    <source>
        <dbReference type="Proteomes" id="UP000184123"/>
    </source>
</evidence>
<proteinExistence type="predicted"/>
<dbReference type="STRING" id="44933.SAMN05660971_03948"/>
<gene>
    <name evidence="1" type="ORF">SAMN05660971_03948</name>
</gene>
<dbReference type="SUPFAM" id="SSF102588">
    <property type="entry name" value="LmbE-like"/>
    <property type="match status" value="1"/>
</dbReference>
<dbReference type="OrthoDB" id="7007936at2"/>
<dbReference type="AlphaFoldDB" id="A0A1M7LUR0"/>
<dbReference type="RefSeq" id="WP_073436933.1">
    <property type="nucleotide sequence ID" value="NZ_FRCA01000014.1"/>
</dbReference>
<reference evidence="1 2" key="1">
    <citation type="submission" date="2016-11" db="EMBL/GenBank/DDBJ databases">
        <authorList>
            <person name="Jaros S."/>
            <person name="Januszkiewicz K."/>
            <person name="Wedrychowicz H."/>
        </authorList>
    </citation>
    <scope>NUCLEOTIDE SEQUENCE [LARGE SCALE GENOMIC DNA]</scope>
    <source>
        <strain evidence="1 2">DSM 4740</strain>
    </source>
</reference>
<dbReference type="InterPro" id="IPR003737">
    <property type="entry name" value="GlcNAc_PI_deacetylase-related"/>
</dbReference>
<sequence length="249" mass="27535">MRLDTCHCQLDEQVTLLGFTRPNLDDGPLLIIAPHPDDAELAAYGLYQQHARDTWILTLTAGETLKRLDRQYLPGLDADQQQGSQRKGFIRAWNSATTPLLAGVPQAQLVMLGYFNDTLSRMLDNPAETVPSVGGPEVSITPFRQWNKAPLPSDVKRKQNPIANSGENLLHDLVSTLDLISPTTIIVTHPDIDPHQDHRAAAIWLGKALQQCAEKPKRILMYANHLKAHENFTSATPDAFIGHIATESS</sequence>
<protein>
    <submittedName>
        <fullName evidence="1">GlcNAc-PI de-N-acetylase</fullName>
    </submittedName>
</protein>
<dbReference type="InterPro" id="IPR024078">
    <property type="entry name" value="LmbE-like_dom_sf"/>
</dbReference>
<dbReference type="Gene3D" id="3.40.50.10320">
    <property type="entry name" value="LmbE-like"/>
    <property type="match status" value="1"/>
</dbReference>
<name>A0A1M7LUR0_9GAMM</name>
<accession>A0A1M7LUR0</accession>